<gene>
    <name evidence="2" type="ORF">PXEA_LOCUS27806</name>
</gene>
<evidence type="ECO:0000313" key="2">
    <source>
        <dbReference type="EMBL" id="VEL34366.1"/>
    </source>
</evidence>
<keyword evidence="3" id="KW-1185">Reference proteome</keyword>
<evidence type="ECO:0000313" key="3">
    <source>
        <dbReference type="Proteomes" id="UP000784294"/>
    </source>
</evidence>
<feature type="compositionally biased region" description="Low complexity" evidence="1">
    <location>
        <begin position="35"/>
        <end position="50"/>
    </location>
</feature>
<proteinExistence type="predicted"/>
<name>A0A3S5B205_9PLAT</name>
<protein>
    <submittedName>
        <fullName evidence="2">Uncharacterized protein</fullName>
    </submittedName>
</protein>
<comment type="caution">
    <text evidence="2">The sequence shown here is derived from an EMBL/GenBank/DDBJ whole genome shotgun (WGS) entry which is preliminary data.</text>
</comment>
<sequence>MFSPTVYVNLPAFEDLLCDIDVWRSERVYTLEGSTAASQATANNAQATTAVSNSHLGSPLHRSSRVESRQRTAAMEEAMRSQTNPHTDFETCTFSFAATDFAASSDISPSLAVTEDSVVTSGQKEVELVLDDYSLAAGLMSYLADCLHVGQVPRFMSIQPYPSSSVSLQSAAPSATNCLGNNTTLSSSSTAPVAHVDPTGLGPGTTSSIRPSVTTEKSGDIGLPATAKGAQLAKRSVTRSHSLRSASSLDSTGILSALVDLFKPLSVLFEKTVILLMDATTSLSDAEISLRRKLLCQQRSQATASSPTDSTILLLPASPDKSRPAVSLPRRSVSMRDSAYCSTFFPTFTTGVTPSSAALMTSAAAANGSFDSACSGLPSLTPTSAADPTDRLALYNNGLRLIYALCSGQPKSKYLLR</sequence>
<dbReference type="Proteomes" id="UP000784294">
    <property type="component" value="Unassembled WGS sequence"/>
</dbReference>
<evidence type="ECO:0000256" key="1">
    <source>
        <dbReference type="SAM" id="MobiDB-lite"/>
    </source>
</evidence>
<dbReference type="EMBL" id="CAAALY010247519">
    <property type="protein sequence ID" value="VEL34366.1"/>
    <property type="molecule type" value="Genomic_DNA"/>
</dbReference>
<organism evidence="2 3">
    <name type="scientific">Protopolystoma xenopodis</name>
    <dbReference type="NCBI Taxonomy" id="117903"/>
    <lineage>
        <taxon>Eukaryota</taxon>
        <taxon>Metazoa</taxon>
        <taxon>Spiralia</taxon>
        <taxon>Lophotrochozoa</taxon>
        <taxon>Platyhelminthes</taxon>
        <taxon>Monogenea</taxon>
        <taxon>Polyopisthocotylea</taxon>
        <taxon>Polystomatidea</taxon>
        <taxon>Polystomatidae</taxon>
        <taxon>Protopolystoma</taxon>
    </lineage>
</organism>
<dbReference type="AlphaFoldDB" id="A0A3S5B205"/>
<reference evidence="2" key="1">
    <citation type="submission" date="2018-11" db="EMBL/GenBank/DDBJ databases">
        <authorList>
            <consortium name="Pathogen Informatics"/>
        </authorList>
    </citation>
    <scope>NUCLEOTIDE SEQUENCE</scope>
</reference>
<feature type="region of interest" description="Disordered" evidence="1">
    <location>
        <begin position="307"/>
        <end position="330"/>
    </location>
</feature>
<feature type="region of interest" description="Disordered" evidence="1">
    <location>
        <begin position="186"/>
        <end position="221"/>
    </location>
</feature>
<feature type="region of interest" description="Disordered" evidence="1">
    <location>
        <begin position="35"/>
        <end position="73"/>
    </location>
</feature>
<feature type="compositionally biased region" description="Polar residues" evidence="1">
    <location>
        <begin position="204"/>
        <end position="216"/>
    </location>
</feature>
<accession>A0A3S5B205</accession>